<feature type="transmembrane region" description="Helical" evidence="2">
    <location>
        <begin position="195"/>
        <end position="217"/>
    </location>
</feature>
<reference evidence="4 5" key="1">
    <citation type="journal article" date="2018" name="Mol. Biol. Evol.">
        <title>Broad Genomic Sampling Reveals a Smut Pathogenic Ancestry of the Fungal Clade Ustilaginomycotina.</title>
        <authorList>
            <person name="Kijpornyongpan T."/>
            <person name="Mondo S.J."/>
            <person name="Barry K."/>
            <person name="Sandor L."/>
            <person name="Lee J."/>
            <person name="Lipzen A."/>
            <person name="Pangilinan J."/>
            <person name="LaButti K."/>
            <person name="Hainaut M."/>
            <person name="Henrissat B."/>
            <person name="Grigoriev I.V."/>
            <person name="Spatafora J.W."/>
            <person name="Aime M.C."/>
        </authorList>
    </citation>
    <scope>NUCLEOTIDE SEQUENCE [LARGE SCALE GENOMIC DNA]</scope>
    <source>
        <strain evidence="4 5">MCA 4186</strain>
    </source>
</reference>
<feature type="compositionally biased region" description="Basic and acidic residues" evidence="1">
    <location>
        <begin position="327"/>
        <end position="339"/>
    </location>
</feature>
<dbReference type="EMBL" id="KZ819296">
    <property type="protein sequence ID" value="PWN97191.1"/>
    <property type="molecule type" value="Genomic_DNA"/>
</dbReference>
<evidence type="ECO:0000256" key="1">
    <source>
        <dbReference type="SAM" id="MobiDB-lite"/>
    </source>
</evidence>
<feature type="region of interest" description="Disordered" evidence="1">
    <location>
        <begin position="312"/>
        <end position="420"/>
    </location>
</feature>
<dbReference type="Proteomes" id="UP000245946">
    <property type="component" value="Unassembled WGS sequence"/>
</dbReference>
<feature type="compositionally biased region" description="Acidic residues" evidence="1">
    <location>
        <begin position="371"/>
        <end position="380"/>
    </location>
</feature>
<feature type="domain" description="DUF6534" evidence="3">
    <location>
        <begin position="136"/>
        <end position="220"/>
    </location>
</feature>
<feature type="transmembrane region" description="Helical" evidence="2">
    <location>
        <begin position="166"/>
        <end position="189"/>
    </location>
</feature>
<proteinExistence type="predicted"/>
<dbReference type="InterPro" id="IPR045339">
    <property type="entry name" value="DUF6534"/>
</dbReference>
<protein>
    <recommendedName>
        <fullName evidence="3">DUF6534 domain-containing protein</fullName>
    </recommendedName>
</protein>
<keyword evidence="2" id="KW-0472">Membrane</keyword>
<evidence type="ECO:0000259" key="3">
    <source>
        <dbReference type="Pfam" id="PF20152"/>
    </source>
</evidence>
<dbReference type="Pfam" id="PF20152">
    <property type="entry name" value="DUF6534"/>
    <property type="match status" value="1"/>
</dbReference>
<dbReference type="PANTHER" id="PTHR40465:SF1">
    <property type="entry name" value="DUF6534 DOMAIN-CONTAINING PROTEIN"/>
    <property type="match status" value="1"/>
</dbReference>
<evidence type="ECO:0000256" key="2">
    <source>
        <dbReference type="SAM" id="Phobius"/>
    </source>
</evidence>
<dbReference type="AlphaFoldDB" id="A0A316Z6J6"/>
<evidence type="ECO:0000313" key="5">
    <source>
        <dbReference type="Proteomes" id="UP000245946"/>
    </source>
</evidence>
<name>A0A316Z6J6_9BASI</name>
<dbReference type="OrthoDB" id="3053610at2759"/>
<feature type="transmembrane region" description="Helical" evidence="2">
    <location>
        <begin position="121"/>
        <end position="145"/>
    </location>
</feature>
<organism evidence="4 5">
    <name type="scientific">Tilletiopsis washingtonensis</name>
    <dbReference type="NCBI Taxonomy" id="58919"/>
    <lineage>
        <taxon>Eukaryota</taxon>
        <taxon>Fungi</taxon>
        <taxon>Dikarya</taxon>
        <taxon>Basidiomycota</taxon>
        <taxon>Ustilaginomycotina</taxon>
        <taxon>Exobasidiomycetes</taxon>
        <taxon>Entylomatales</taxon>
        <taxon>Entylomatales incertae sedis</taxon>
        <taxon>Tilletiopsis</taxon>
    </lineage>
</organism>
<sequence length="420" mass="45671">MAVALMAVLSMLNAAGLIHRLYALHVANFGAFTFPLLTVGWEISMNYTIAAIMAAISQSYFTHRSARAMRRPLLVYIPAGILIAYTLAGGVASSALIIKSGSAANVKGSALQSWQPHSAPWQWSVVFTTWLVSCTAVDLGLFFVLASQLGSMKSPSYHTRHAIARLLLLSFETCLLTTGFSLASMILMLRLPSDFFYQITVLPIGIVYGGSMLVTLLSRPSIARELAISETAGPERRCIDTAAASTAAPASLAKPLVKIMLKKEQRRQRQLGELSVHMTTEVHQTKSNAEDLPSCLLDHIIHEEEGYALPSRVVERKGSASSTGTTRLDHYVDAEKQDADSDEAAEAYAKVADSRSIRSAMPPFAPSFEVRDDDEDDEAPLAEPEPVHPYSARLPPPPPSSDGRRWARTPRGRVVPSLEP</sequence>
<gene>
    <name evidence="4" type="ORF">FA09DRAFT_64278</name>
</gene>
<dbReference type="PANTHER" id="PTHR40465">
    <property type="entry name" value="CHROMOSOME 1, WHOLE GENOME SHOTGUN SEQUENCE"/>
    <property type="match status" value="1"/>
</dbReference>
<keyword evidence="2" id="KW-1133">Transmembrane helix</keyword>
<dbReference type="GeneID" id="37273307"/>
<keyword evidence="2" id="KW-0812">Transmembrane</keyword>
<keyword evidence="5" id="KW-1185">Reference proteome</keyword>
<feature type="transmembrane region" description="Helical" evidence="2">
    <location>
        <begin position="73"/>
        <end position="98"/>
    </location>
</feature>
<accession>A0A316Z6J6</accession>
<evidence type="ECO:0000313" key="4">
    <source>
        <dbReference type="EMBL" id="PWN97191.1"/>
    </source>
</evidence>
<dbReference type="RefSeq" id="XP_025597470.1">
    <property type="nucleotide sequence ID" value="XM_025745763.1"/>
</dbReference>
<feature type="transmembrane region" description="Helical" evidence="2">
    <location>
        <begin position="39"/>
        <end position="61"/>
    </location>
</feature>